<feature type="domain" description="RPAP1 N-terminal" evidence="7">
    <location>
        <begin position="221"/>
        <end position="265"/>
    </location>
</feature>
<dbReference type="RefSeq" id="XP_055878872.1">
    <property type="nucleotide sequence ID" value="XM_056022897.1"/>
</dbReference>
<dbReference type="SUPFAM" id="SSF48371">
    <property type="entry name" value="ARM repeat"/>
    <property type="match status" value="1"/>
</dbReference>
<dbReference type="InterPro" id="IPR057989">
    <property type="entry name" value="TPR_RPAP1/MINIYO-like"/>
</dbReference>
<keyword evidence="9" id="KW-1185">Reference proteome</keyword>
<dbReference type="OMA" id="KYFLQCV"/>
<dbReference type="RefSeq" id="XP_055878870.1">
    <property type="nucleotide sequence ID" value="XM_056022895.1"/>
</dbReference>
<evidence type="ECO:0000256" key="1">
    <source>
        <dbReference type="ARBA" id="ARBA00004123"/>
    </source>
</evidence>
<dbReference type="PANTHER" id="PTHR21483:SF18">
    <property type="entry name" value="RNA POLYMERASE II-ASSOCIATED PROTEIN 1"/>
    <property type="match status" value="1"/>
</dbReference>
<evidence type="ECO:0000259" key="6">
    <source>
        <dbReference type="Pfam" id="PF08620"/>
    </source>
</evidence>
<dbReference type="OrthoDB" id="348201at2759"/>
<keyword evidence="4" id="KW-0539">Nucleus</keyword>
<evidence type="ECO:0000259" key="7">
    <source>
        <dbReference type="Pfam" id="PF08621"/>
    </source>
</evidence>
<evidence type="ECO:0000256" key="5">
    <source>
        <dbReference type="SAM" id="MobiDB-lite"/>
    </source>
</evidence>
<feature type="compositionally biased region" description="Basic and acidic residues" evidence="5">
    <location>
        <begin position="38"/>
        <end position="47"/>
    </location>
</feature>
<sequence>MIKRPNPQESEEDLLKLQQQFLSSHASSSAQFKRPDKRKTEHDKSDFEITPMEGVENSVPGSTVPTKKSKVKFSEDVSRQRSTQKEDEDLEEMMDKQDRGLAAVLTTIIERDTRNEVYIAPVVGRQAFPSAVTMDLPIKDNNTKLQTEQPRAKRKSLFAQQVEAHSVKYFGVEPTPPKPVLENKSGAAEDKVLRVKRADIPGPCFNYGAGLSASRSDLESQKIHEENLQKLSSMSEQEIFEEQQKLIQTLDPKLVEFLKARRKDKVQQMNASRDATTKEKTFSVKKEYKKQQKNSGSPASNVELPFKPQGTWLNMSNVEREKLEWMKDLPAPCSTSTETGRPARFDFQGNLMAVDADVPVNLGLHHHGDEPERAGYTLEEIFQLSRSSNIQQRSLALHTLARVISNAKSGHLTDRISSPVLPSILDGGVVILLRWALDDNVPSAVAAAVDALHALLYSPLDEKGKDLIWPWFNGYLLPTLTPAATLEKESQPEDMDEENKEEETDADVIKRDVVLALVTRMELLTRFNYLLDKMQLQPETIIQILEILQRIAQHSGTMAYEIFKCPGLMDKIVQEFLPTAWSVADPAQPLPSVYGVPLPAALRLIRLMCQSGRNLASILDSRYHLNLIVLRFLAVSARDLQLPKVKSINLQTEALALWRVSATYGISTSIYFDLYSNIVSMISRLEVTWSSAEDRDSLTYEIGLISVLEKLVCLAGCSPPDINLLNLDSSQAEVSFSPSLNWSHVISLHPPIVSLSRSLLNDIGSNYPVQKQDLNLATVCLNFLATFYETEAKQRGLDEVSRLDSIKDYCSASLSPFLSSFGLSIIINNLCSHSNLLIEGGGAPMSEASANLPSLGVFNVPANEGQRWTFSVPLLLPHSPFGFFTSLLRLCLALCHRNKDMIQFLLPSIVQNKDILLYMKKTVSAGKSNVSMSHFTQPENIFQFYWLKCCCLMPCLEMDVAHRVALRLLSRLHFGDEHLAHDLLSTVIFSTLFISEGEEVTLTSQSLTNLKLSETLHLRSATQEDINVSQGQLLQETFKSLNQIRGQYLMSFSGMEKAVQSSRNIYLGNSADILSLLVRNPEESLMPKDWVFMPLIHVYNSMAHMGAKVDKNVSPQTVARVTSVLKWIYAVEIWRPAEMDSMSVSLRLSRIYCAFIAGSDLFLEKPVHHYLAGLLRVLTSHKLIHKMDLEEKIPGITSFYDLFQEVLDHYEAESFGDPVFAQYVLLPLQQKHSPLLRRGIWEERRKMLRTLRVPLEELLIPVENFLYPEETDHRLLQLYSVALATKAVVPTWSPVMYLVAVHHLNRFLYVSHDDGNLALRHNLWAQILAHRDQVSDVIYYQQYNSDSKYGLQLYGQLPASRQNMVDQQMNLIHAQPGKY</sequence>
<evidence type="ECO:0000256" key="4">
    <source>
        <dbReference type="ARBA" id="ARBA00023242"/>
    </source>
</evidence>
<dbReference type="Pfam" id="PF08620">
    <property type="entry name" value="RPAP1_C"/>
    <property type="match status" value="1"/>
</dbReference>
<feature type="region of interest" description="Disordered" evidence="5">
    <location>
        <begin position="268"/>
        <end position="305"/>
    </location>
</feature>
<dbReference type="GeneID" id="106077411"/>
<evidence type="ECO:0000259" key="8">
    <source>
        <dbReference type="Pfam" id="PF25766"/>
    </source>
</evidence>
<gene>
    <name evidence="10 11 12 13" type="primary">LOC106077411</name>
</gene>
<accession>A0A9W2ZVF4</accession>
<dbReference type="RefSeq" id="XP_055878873.1">
    <property type="nucleotide sequence ID" value="XM_056022898.1"/>
</dbReference>
<dbReference type="GO" id="GO:0006366">
    <property type="term" value="P:transcription by RNA polymerase II"/>
    <property type="evidence" value="ECO:0007669"/>
    <property type="project" value="InterPro"/>
</dbReference>
<dbReference type="Pfam" id="PF25766">
    <property type="entry name" value="TPR_RPAP1"/>
    <property type="match status" value="1"/>
</dbReference>
<feature type="compositionally biased region" description="Basic and acidic residues" evidence="5">
    <location>
        <begin position="275"/>
        <end position="290"/>
    </location>
</feature>
<feature type="compositionally biased region" description="Polar residues" evidence="5">
    <location>
        <begin position="22"/>
        <end position="31"/>
    </location>
</feature>
<evidence type="ECO:0000256" key="3">
    <source>
        <dbReference type="ARBA" id="ARBA00023163"/>
    </source>
</evidence>
<evidence type="ECO:0000313" key="12">
    <source>
        <dbReference type="RefSeq" id="XP_055878872.1"/>
    </source>
</evidence>
<dbReference type="Proteomes" id="UP001165740">
    <property type="component" value="Chromosome 3"/>
</dbReference>
<feature type="domain" description="RPAP1 C-terminal" evidence="6">
    <location>
        <begin position="343"/>
        <end position="407"/>
    </location>
</feature>
<dbReference type="InterPro" id="IPR039913">
    <property type="entry name" value="RPAP1/Rba50"/>
</dbReference>
<name>A0A9W2ZVF4_BIOGL</name>
<feature type="region of interest" description="Disordered" evidence="5">
    <location>
        <begin position="22"/>
        <end position="94"/>
    </location>
</feature>
<proteinExistence type="inferred from homology"/>
<evidence type="ECO:0000313" key="11">
    <source>
        <dbReference type="RefSeq" id="XP_055878871.1"/>
    </source>
</evidence>
<comment type="subcellular location">
    <subcellularLocation>
        <location evidence="1">Nucleus</location>
    </subcellularLocation>
</comment>
<comment type="similarity">
    <text evidence="2">Belongs to the RPAP1 family.</text>
</comment>
<organism evidence="9 13">
    <name type="scientific">Biomphalaria glabrata</name>
    <name type="common">Bloodfluke planorb</name>
    <name type="synonym">Freshwater snail</name>
    <dbReference type="NCBI Taxonomy" id="6526"/>
    <lineage>
        <taxon>Eukaryota</taxon>
        <taxon>Metazoa</taxon>
        <taxon>Spiralia</taxon>
        <taxon>Lophotrochozoa</taxon>
        <taxon>Mollusca</taxon>
        <taxon>Gastropoda</taxon>
        <taxon>Heterobranchia</taxon>
        <taxon>Euthyneura</taxon>
        <taxon>Panpulmonata</taxon>
        <taxon>Hygrophila</taxon>
        <taxon>Lymnaeoidea</taxon>
        <taxon>Planorbidae</taxon>
        <taxon>Biomphalaria</taxon>
    </lineage>
</organism>
<evidence type="ECO:0000313" key="10">
    <source>
        <dbReference type="RefSeq" id="XP_055878870.1"/>
    </source>
</evidence>
<dbReference type="InterPro" id="IPR016024">
    <property type="entry name" value="ARM-type_fold"/>
</dbReference>
<feature type="domain" description="RPAP1/MINIYO-like TPR repeats" evidence="8">
    <location>
        <begin position="1092"/>
        <end position="1313"/>
    </location>
</feature>
<dbReference type="InterPro" id="IPR013930">
    <property type="entry name" value="RPAP1_N"/>
</dbReference>
<dbReference type="RefSeq" id="XP_055878871.1">
    <property type="nucleotide sequence ID" value="XM_056022896.1"/>
</dbReference>
<dbReference type="Pfam" id="PF08621">
    <property type="entry name" value="RPAP1_N"/>
    <property type="match status" value="1"/>
</dbReference>
<reference evidence="10 11" key="1">
    <citation type="submission" date="2025-04" db="UniProtKB">
        <authorList>
            <consortium name="RefSeq"/>
        </authorList>
    </citation>
    <scope>IDENTIFICATION</scope>
</reference>
<dbReference type="InterPro" id="IPR013929">
    <property type="entry name" value="RPAP1_C"/>
</dbReference>
<evidence type="ECO:0000313" key="9">
    <source>
        <dbReference type="Proteomes" id="UP001165740"/>
    </source>
</evidence>
<keyword evidence="3" id="KW-0804">Transcription</keyword>
<dbReference type="PANTHER" id="PTHR21483">
    <property type="entry name" value="RNA POLYMERASE II-ASSOCIATED PROTEIN 1"/>
    <property type="match status" value="1"/>
</dbReference>
<feature type="compositionally biased region" description="Basic and acidic residues" evidence="5">
    <location>
        <begin position="72"/>
        <end position="85"/>
    </location>
</feature>
<evidence type="ECO:0000313" key="13">
    <source>
        <dbReference type="RefSeq" id="XP_055878873.1"/>
    </source>
</evidence>
<protein>
    <submittedName>
        <fullName evidence="10 11">RNA polymerase II-associated protein 1-like</fullName>
    </submittedName>
</protein>
<evidence type="ECO:0000256" key="2">
    <source>
        <dbReference type="ARBA" id="ARBA00009953"/>
    </source>
</evidence>